<feature type="compositionally biased region" description="Pro residues" evidence="1">
    <location>
        <begin position="279"/>
        <end position="289"/>
    </location>
</feature>
<feature type="compositionally biased region" description="Low complexity" evidence="1">
    <location>
        <begin position="807"/>
        <end position="818"/>
    </location>
</feature>
<feature type="region of interest" description="Disordered" evidence="1">
    <location>
        <begin position="198"/>
        <end position="218"/>
    </location>
</feature>
<feature type="compositionally biased region" description="Low complexity" evidence="1">
    <location>
        <begin position="587"/>
        <end position="602"/>
    </location>
</feature>
<evidence type="ECO:0000256" key="1">
    <source>
        <dbReference type="SAM" id="MobiDB-lite"/>
    </source>
</evidence>
<dbReference type="GeneID" id="115560423"/>
<dbReference type="KEGG" id="gmh:115560423"/>
<dbReference type="OrthoDB" id="9907594at2759"/>
<dbReference type="PANTHER" id="PTHR31514:SF1">
    <property type="entry name" value="MUSCULAR LMNA-INTERACTING PROTEIN"/>
    <property type="match status" value="1"/>
</dbReference>
<evidence type="ECO:0000313" key="3">
    <source>
        <dbReference type="Proteomes" id="UP000694546"/>
    </source>
</evidence>
<dbReference type="RefSeq" id="XP_030235698.1">
    <property type="nucleotide sequence ID" value="XM_030379838.1"/>
</dbReference>
<name>A0A8C5BCS4_GADMO</name>
<dbReference type="AlphaFoldDB" id="A0A8C5BCS4"/>
<feature type="compositionally biased region" description="Polar residues" evidence="1">
    <location>
        <begin position="474"/>
        <end position="491"/>
    </location>
</feature>
<dbReference type="Proteomes" id="UP000694546">
    <property type="component" value="Chromosome 15"/>
</dbReference>
<feature type="region of interest" description="Disordered" evidence="1">
    <location>
        <begin position="139"/>
        <end position="161"/>
    </location>
</feature>
<dbReference type="InterPro" id="IPR029331">
    <property type="entry name" value="MLIP"/>
</dbReference>
<evidence type="ECO:0000313" key="2">
    <source>
        <dbReference type="Ensembl" id="ENSGMOP00000044498.1"/>
    </source>
</evidence>
<feature type="compositionally biased region" description="Polar residues" evidence="1">
    <location>
        <begin position="429"/>
        <end position="446"/>
    </location>
</feature>
<dbReference type="GeneTree" id="ENSGT00390000015862"/>
<gene>
    <name evidence="2" type="primary">mlip</name>
</gene>
<reference evidence="2" key="1">
    <citation type="submission" date="2025-08" db="UniProtKB">
        <authorList>
            <consortium name="Ensembl"/>
        </authorList>
    </citation>
    <scope>IDENTIFICATION</scope>
</reference>
<reference evidence="2" key="2">
    <citation type="submission" date="2025-09" db="UniProtKB">
        <authorList>
            <consortium name="Ensembl"/>
        </authorList>
    </citation>
    <scope>IDENTIFICATION</scope>
</reference>
<feature type="region of interest" description="Disordered" evidence="1">
    <location>
        <begin position="692"/>
        <end position="741"/>
    </location>
</feature>
<accession>A0A8C5BCS4</accession>
<feature type="region of interest" description="Disordered" evidence="1">
    <location>
        <begin position="270"/>
        <end position="622"/>
    </location>
</feature>
<feature type="region of interest" description="Disordered" evidence="1">
    <location>
        <begin position="46"/>
        <end position="83"/>
    </location>
</feature>
<feature type="compositionally biased region" description="Low complexity" evidence="1">
    <location>
        <begin position="107"/>
        <end position="127"/>
    </location>
</feature>
<dbReference type="RefSeq" id="XP_030235699.1">
    <property type="nucleotide sequence ID" value="XM_030379839.1"/>
</dbReference>
<feature type="region of interest" description="Disordered" evidence="1">
    <location>
        <begin position="105"/>
        <end position="127"/>
    </location>
</feature>
<feature type="compositionally biased region" description="Low complexity" evidence="1">
    <location>
        <begin position="369"/>
        <end position="386"/>
    </location>
</feature>
<feature type="compositionally biased region" description="Polar residues" evidence="1">
    <location>
        <begin position="692"/>
        <end position="720"/>
    </location>
</feature>
<feature type="region of interest" description="Disordered" evidence="1">
    <location>
        <begin position="798"/>
        <end position="825"/>
    </location>
</feature>
<dbReference type="Ensembl" id="ENSGMOT00000031997.1">
    <property type="protein sequence ID" value="ENSGMOP00000044498.1"/>
    <property type="gene ID" value="ENSGMOG00000026906.1"/>
</dbReference>
<sequence>MSHAWTYKAGIFHVNPAMEEGAKSPAQEGTNFRSMRCWADHVALPHPSPPLSPQADSTRRRPAAPMETVVGKHPSPSQQRCHAVCPGAESGSGVVANRPAADFRVQSPSDASSLVSSRASSRESLFSDGWDRERSWSAMQLSGAASPPLSPSRGVSPCSSARSGAFTPTVVRVRRHALASGSSMLHLPRASCQSSCESLAESEGARSPPPLPRRHRPPLTRLSLLTAILRKGRLPVLSPALQRPYSPCWPINHITLASCAACSAASGLPPVSPRAALSPSPPGPPPGAEPPTQSRWHWDSFRQRPALPSVHLPDGRGAGPRPAGTPASESSYRTDKRPVFQTVFSRPVAGPAALRATGGGRGVPPPQSAAPRPRAGPANGADPAGPDEGTEPTRPPPSRLCCYSGARSPGPKGGANQTDPGSSADEPRQTSPAKQKQPSPKTTAAGNFSARRVCSPPPLPATARLDCISPPPRSLQSCLKQHQPFASQTQSHSHEPPKYPATKSPAPGNTSIPGPGPVDSPRDAASPVPVPRSSSCLSPSRYAPIVFPGWPSPNGSRSCTPDRFTLSPSPASQARDLTPRPSPCPSPSLRSTPSPRPGSRGSDYTDREGNKRKPHKIKSSYKSLAAIPTNTLLLDQQVIDKEVEGEDVPTGAGGVDDPHAEMCSPAQLRQESEELYAVIDKILEDGVPKTKVSSLSAQPSGESSHLVTGLKQTQLNSTGRPTGRETKYATVRSPTPSSLERIPAETQTKPGVIRPMIAIPRLQVEDRAGANRCNPFARYLVDTPAAPSSVSEMTTLRWNQEDGGLGSRSPPRSEGGSLEDVGTKSTSALFILESEELRPPPVKPASWQGASTTFSRAEVLPEVFDTRI</sequence>
<proteinExistence type="predicted"/>
<dbReference type="CTD" id="90523"/>
<dbReference type="Pfam" id="PF15274">
    <property type="entry name" value="MLIP"/>
    <property type="match status" value="1"/>
</dbReference>
<protein>
    <submittedName>
        <fullName evidence="2">Uncharacterized protein</fullName>
    </submittedName>
</protein>
<organism evidence="2 3">
    <name type="scientific">Gadus morhua</name>
    <name type="common">Atlantic cod</name>
    <dbReference type="NCBI Taxonomy" id="8049"/>
    <lineage>
        <taxon>Eukaryota</taxon>
        <taxon>Metazoa</taxon>
        <taxon>Chordata</taxon>
        <taxon>Craniata</taxon>
        <taxon>Vertebrata</taxon>
        <taxon>Euteleostomi</taxon>
        <taxon>Actinopterygii</taxon>
        <taxon>Neopterygii</taxon>
        <taxon>Teleostei</taxon>
        <taxon>Neoteleostei</taxon>
        <taxon>Acanthomorphata</taxon>
        <taxon>Zeiogadaria</taxon>
        <taxon>Gadariae</taxon>
        <taxon>Gadiformes</taxon>
        <taxon>Gadoidei</taxon>
        <taxon>Gadidae</taxon>
        <taxon>Gadus</taxon>
    </lineage>
</organism>
<feature type="compositionally biased region" description="Low complexity" evidence="1">
    <location>
        <begin position="531"/>
        <end position="541"/>
    </location>
</feature>
<keyword evidence="3" id="KW-1185">Reference proteome</keyword>
<dbReference type="OMA" id="NMEVFEV"/>
<dbReference type="PANTHER" id="PTHR31514">
    <property type="entry name" value="MUSCULAR LMNA-INTERACTING PROTEIN MLIP"/>
    <property type="match status" value="1"/>
</dbReference>